<dbReference type="WBParaSite" id="ACRNAN_Path_1493.g5825.t1">
    <property type="protein sequence ID" value="ACRNAN_Path_1493.g5825.t1"/>
    <property type="gene ID" value="ACRNAN_Path_1493.g5825"/>
</dbReference>
<dbReference type="Proteomes" id="UP000887540">
    <property type="component" value="Unplaced"/>
</dbReference>
<keyword evidence="2" id="KW-0812">Transmembrane</keyword>
<dbReference type="AlphaFoldDB" id="A0A914C192"/>
<protein>
    <submittedName>
        <fullName evidence="4">Uncharacterized protein</fullName>
    </submittedName>
</protein>
<keyword evidence="2" id="KW-0472">Membrane</keyword>
<evidence type="ECO:0000256" key="2">
    <source>
        <dbReference type="SAM" id="Phobius"/>
    </source>
</evidence>
<sequence length="666" mass="77237">MLRWSLIFISYIATCYATTIFGIPPLIVRGDKVRMCFIIDEFENARGGIGFLPNLYRPTECDYLIVDYGIIDDDLESFIDLALNSNDSRVDKLTKFDENLNKSDVKRDLINENVVNNSAIHEAIINRRKRGFFSRLSGEGQGLRTPDLYYSALRPPYLYHSALRTHEHYPSRFDRPKELRDIREIKKMENLLSKLNETRTSFEPTYTIIPNEIKGICYVKITIEFNEKKGKNQTEEDGENFFSDPEDGKNDYIKGKLNETKQLDEDNGSEVKELKKKSARIVYIRIHNKNSTDDHHPANVSLVNIYKTKLHTFEDISQANGHPSSTLVYFRKKNLVNLTASNDTIETFIPILIRYMEIYNYKGFCLDLDFIDTTNELMRFIIFLEKFQYVNRETKNNFTKVLKIHAIHIEFQDIIQRYSSLFNFIILVNPFDIATQRTIDEWISILPNNVILSIDAFGKGWSKEYTNKQSNSSDVIKFEDGCISTEEEHPKISTFKPNISQNLIEDEQVWYYGNRNATKFQMDKIKNPSNKIAGAATYFLNVINYAEKCENTNDTDLSYIADELKSLKQWSETTSFQSPVSSSDMNISTNRVKVYNDRVKYEAAKERNCNRGESDLQEPNNIQLFMKREDFEQIVKPVNGVNEVHGHTSNIDENLNSNGTHENKAS</sequence>
<keyword evidence="2" id="KW-1133">Transmembrane helix</keyword>
<name>A0A914C192_9BILA</name>
<reference evidence="4" key="1">
    <citation type="submission" date="2022-11" db="UniProtKB">
        <authorList>
            <consortium name="WormBaseParasite"/>
        </authorList>
    </citation>
    <scope>IDENTIFICATION</scope>
</reference>
<keyword evidence="3" id="KW-1185">Reference proteome</keyword>
<feature type="transmembrane region" description="Helical" evidence="2">
    <location>
        <begin position="6"/>
        <end position="28"/>
    </location>
</feature>
<organism evidence="3 4">
    <name type="scientific">Acrobeloides nanus</name>
    <dbReference type="NCBI Taxonomy" id="290746"/>
    <lineage>
        <taxon>Eukaryota</taxon>
        <taxon>Metazoa</taxon>
        <taxon>Ecdysozoa</taxon>
        <taxon>Nematoda</taxon>
        <taxon>Chromadorea</taxon>
        <taxon>Rhabditida</taxon>
        <taxon>Tylenchina</taxon>
        <taxon>Cephalobomorpha</taxon>
        <taxon>Cephaloboidea</taxon>
        <taxon>Cephalobidae</taxon>
        <taxon>Acrobeloides</taxon>
    </lineage>
</organism>
<feature type="compositionally biased region" description="Polar residues" evidence="1">
    <location>
        <begin position="647"/>
        <end position="660"/>
    </location>
</feature>
<feature type="region of interest" description="Disordered" evidence="1">
    <location>
        <begin position="642"/>
        <end position="666"/>
    </location>
</feature>
<evidence type="ECO:0000313" key="4">
    <source>
        <dbReference type="WBParaSite" id="ACRNAN_Path_1493.g5825.t1"/>
    </source>
</evidence>
<accession>A0A914C192</accession>
<evidence type="ECO:0000256" key="1">
    <source>
        <dbReference type="SAM" id="MobiDB-lite"/>
    </source>
</evidence>
<proteinExistence type="predicted"/>
<evidence type="ECO:0000313" key="3">
    <source>
        <dbReference type="Proteomes" id="UP000887540"/>
    </source>
</evidence>